<dbReference type="Gene3D" id="1.10.260.40">
    <property type="entry name" value="lambda repressor-like DNA-binding domains"/>
    <property type="match status" value="1"/>
</dbReference>
<dbReference type="OrthoDB" id="5346389at2"/>
<dbReference type="SUPFAM" id="SSF47413">
    <property type="entry name" value="lambda repressor-like DNA-binding domains"/>
    <property type="match status" value="1"/>
</dbReference>
<reference evidence="2 3" key="1">
    <citation type="submission" date="2019-01" db="EMBL/GenBank/DDBJ databases">
        <title>Ktedonosporobacter rubrisoli SCAWS-G2.</title>
        <authorList>
            <person name="Huang Y."/>
            <person name="Yan B."/>
        </authorList>
    </citation>
    <scope>NUCLEOTIDE SEQUENCE [LARGE SCALE GENOMIC DNA]</scope>
    <source>
        <strain evidence="2 3">SCAWS-G2</strain>
    </source>
</reference>
<dbReference type="RefSeq" id="WP_129894523.1">
    <property type="nucleotide sequence ID" value="NZ_CP035758.1"/>
</dbReference>
<dbReference type="Pfam" id="PF13560">
    <property type="entry name" value="HTH_31"/>
    <property type="match status" value="1"/>
</dbReference>
<dbReference type="EMBL" id="CP035758">
    <property type="protein sequence ID" value="QBD83460.1"/>
    <property type="molecule type" value="Genomic_DNA"/>
</dbReference>
<sequence length="286" mass="32850">MKQQEKQRYQELGDFLRTRRARISPEQVGLPRGIRRRTPGLRREEVAQLAGVSVDWYTWLEQGREITVSTQVLESLARALHLAADERVHLFLLAHQQLPLERPALEETVSPTLQHFLDHLGTSPAYVSGQRWDIIAWNEAACAVFGDFRAMRGRERNAVWRTFTSATHRQLLVDWEGHARKLLAQFRASFGRMLGDPQLTELINDLLTASAEFRLWWPDHEILGTPEGQKALNHPQVGFLLLEHLTFQVYDAPELKVTVYTPINEADTPRKLQQLLTEGPRVPLGF</sequence>
<protein>
    <submittedName>
        <fullName evidence="2">XRE family transcriptional regulator</fullName>
    </submittedName>
</protein>
<evidence type="ECO:0000313" key="3">
    <source>
        <dbReference type="Proteomes" id="UP000290365"/>
    </source>
</evidence>
<evidence type="ECO:0000313" key="2">
    <source>
        <dbReference type="EMBL" id="QBD83460.1"/>
    </source>
</evidence>
<dbReference type="Proteomes" id="UP000290365">
    <property type="component" value="Chromosome"/>
</dbReference>
<organism evidence="2 3">
    <name type="scientific">Ktedonosporobacter rubrisoli</name>
    <dbReference type="NCBI Taxonomy" id="2509675"/>
    <lineage>
        <taxon>Bacteria</taxon>
        <taxon>Bacillati</taxon>
        <taxon>Chloroflexota</taxon>
        <taxon>Ktedonobacteria</taxon>
        <taxon>Ktedonobacterales</taxon>
        <taxon>Ktedonosporobacteraceae</taxon>
        <taxon>Ktedonosporobacter</taxon>
    </lineage>
</organism>
<dbReference type="AlphaFoldDB" id="A0A4P6K6B4"/>
<dbReference type="Pfam" id="PF17765">
    <property type="entry name" value="MLTR_LBD"/>
    <property type="match status" value="1"/>
</dbReference>
<name>A0A4P6K6B4_KTERU</name>
<feature type="domain" description="HTH cro/C1-type" evidence="1">
    <location>
        <begin position="15"/>
        <end position="87"/>
    </location>
</feature>
<dbReference type="GO" id="GO:0003677">
    <property type="term" value="F:DNA binding"/>
    <property type="evidence" value="ECO:0007669"/>
    <property type="project" value="InterPro"/>
</dbReference>
<dbReference type="CDD" id="cd00093">
    <property type="entry name" value="HTH_XRE"/>
    <property type="match status" value="1"/>
</dbReference>
<dbReference type="PANTHER" id="PTHR35010">
    <property type="entry name" value="BLL4672 PROTEIN-RELATED"/>
    <property type="match status" value="1"/>
</dbReference>
<dbReference type="InterPro" id="IPR001387">
    <property type="entry name" value="Cro/C1-type_HTH"/>
</dbReference>
<dbReference type="SMART" id="SM00530">
    <property type="entry name" value="HTH_XRE"/>
    <property type="match status" value="1"/>
</dbReference>
<dbReference type="InterPro" id="IPR010982">
    <property type="entry name" value="Lambda_DNA-bd_dom_sf"/>
</dbReference>
<gene>
    <name evidence="2" type="ORF">EPA93_13210</name>
</gene>
<dbReference type="InterPro" id="IPR041413">
    <property type="entry name" value="MLTR_LBD"/>
</dbReference>
<accession>A0A4P6K6B4</accession>
<dbReference type="Gene3D" id="3.30.450.180">
    <property type="match status" value="1"/>
</dbReference>
<proteinExistence type="predicted"/>
<keyword evidence="3" id="KW-1185">Reference proteome</keyword>
<dbReference type="KEGG" id="kbs:EPA93_13210"/>
<evidence type="ECO:0000259" key="1">
    <source>
        <dbReference type="SMART" id="SM00530"/>
    </source>
</evidence>